<keyword evidence="2" id="KW-1185">Reference proteome</keyword>
<proteinExistence type="predicted"/>
<reference evidence="1" key="1">
    <citation type="submission" date="2023-03" db="EMBL/GenBank/DDBJ databases">
        <title>Near-Complete genome sequence of Lipomyces tetrasporous NRRL Y-64009, an oleaginous yeast capable of growing on lignocellulosic hydrolysates.</title>
        <authorList>
            <consortium name="Lawrence Berkeley National Laboratory"/>
            <person name="Jagtap S.S."/>
            <person name="Liu J.-J."/>
            <person name="Walukiewicz H.E."/>
            <person name="Pangilinan J."/>
            <person name="Lipzen A."/>
            <person name="Ahrendt S."/>
            <person name="Koriabine M."/>
            <person name="Cobaugh K."/>
            <person name="Salamov A."/>
            <person name="Yoshinaga Y."/>
            <person name="Ng V."/>
            <person name="Daum C."/>
            <person name="Grigoriev I.V."/>
            <person name="Slininger P.J."/>
            <person name="Dien B.S."/>
            <person name="Jin Y.-S."/>
            <person name="Rao C.V."/>
        </authorList>
    </citation>
    <scope>NUCLEOTIDE SEQUENCE</scope>
    <source>
        <strain evidence="1">NRRL Y-64009</strain>
    </source>
</reference>
<protein>
    <submittedName>
        <fullName evidence="1">Uncharacterized protein</fullName>
    </submittedName>
</protein>
<evidence type="ECO:0000313" key="1">
    <source>
        <dbReference type="EMBL" id="KAJ8097211.1"/>
    </source>
</evidence>
<dbReference type="AlphaFoldDB" id="A0AAD7VPV0"/>
<accession>A0AAD7VPV0</accession>
<name>A0AAD7VPV0_9ASCO</name>
<dbReference type="EMBL" id="JARPMG010000012">
    <property type="protein sequence ID" value="KAJ8097211.1"/>
    <property type="molecule type" value="Genomic_DNA"/>
</dbReference>
<dbReference type="Proteomes" id="UP001217417">
    <property type="component" value="Unassembled WGS sequence"/>
</dbReference>
<dbReference type="GeneID" id="80885780"/>
<dbReference type="RefSeq" id="XP_056040661.1">
    <property type="nucleotide sequence ID" value="XM_056190614.1"/>
</dbReference>
<gene>
    <name evidence="1" type="ORF">POJ06DRAFT_297587</name>
</gene>
<organism evidence="1 2">
    <name type="scientific">Lipomyces tetrasporus</name>
    <dbReference type="NCBI Taxonomy" id="54092"/>
    <lineage>
        <taxon>Eukaryota</taxon>
        <taxon>Fungi</taxon>
        <taxon>Dikarya</taxon>
        <taxon>Ascomycota</taxon>
        <taxon>Saccharomycotina</taxon>
        <taxon>Lipomycetes</taxon>
        <taxon>Lipomycetales</taxon>
        <taxon>Lipomycetaceae</taxon>
        <taxon>Lipomyces</taxon>
    </lineage>
</organism>
<comment type="caution">
    <text evidence="1">The sequence shown here is derived from an EMBL/GenBank/DDBJ whole genome shotgun (WGS) entry which is preliminary data.</text>
</comment>
<sequence length="220" mass="24843">MEQFELLHTVRRPLSPNTQIEIPTSRSEFEHVLQILEEEGAKNTDDTGDTSTTRNWDGALLYLTREETVPNHTLMIAVEVGLRYSFSVCALRCRVGIAMRSNEVGPCKRASTKYYATLEEKRIAIQNIEHVLRVQLLANPFAENRGRDLTIVDDGRFVGGEVPANLAEITLGDCSPTHILSGKSIETTSINFFHQDWFEDSFGSAMVQTAIERLEDKWKV</sequence>
<evidence type="ECO:0000313" key="2">
    <source>
        <dbReference type="Proteomes" id="UP001217417"/>
    </source>
</evidence>